<dbReference type="InterPro" id="IPR001975">
    <property type="entry name" value="Ribosomal_eL40_dom"/>
</dbReference>
<proteinExistence type="inferred from homology"/>
<keyword evidence="5" id="KW-0687">Ribonucleoprotein</keyword>
<evidence type="ECO:0000256" key="5">
    <source>
        <dbReference type="ARBA" id="ARBA00023274"/>
    </source>
</evidence>
<dbReference type="Gene3D" id="4.10.1060.50">
    <property type="match status" value="1"/>
</dbReference>
<dbReference type="SMART" id="SM01377">
    <property type="entry name" value="Ribosomal_L40e"/>
    <property type="match status" value="1"/>
</dbReference>
<sequence length="131" mass="14445">MQISVRFGGKTSFIQAEPSQLILSLKTLVGNACSLDSSMMALQHNSKALEDSKTVASYGIRNFDTIVMYPRVLGGGGNMSENDGAMAMKEKNDCLICRRCYARSGKSAQKCRKCDSKDLRPKKPLKTMKKK</sequence>
<dbReference type="GO" id="GO:0005840">
    <property type="term" value="C:ribosome"/>
    <property type="evidence" value="ECO:0007669"/>
    <property type="project" value="UniProtKB-KW"/>
</dbReference>
<dbReference type="SMART" id="SM00213">
    <property type="entry name" value="UBQ"/>
    <property type="match status" value="1"/>
</dbReference>
<comment type="similarity">
    <text evidence="2">In the N-terminal section; belongs to the ubiquitin family.</text>
</comment>
<accession>I6ZJG4</accession>
<dbReference type="SUPFAM" id="SSF57829">
    <property type="entry name" value="Zn-binding ribosomal proteins"/>
    <property type="match status" value="1"/>
</dbReference>
<dbReference type="PROSITE" id="PS50053">
    <property type="entry name" value="UBIQUITIN_2"/>
    <property type="match status" value="1"/>
</dbReference>
<evidence type="ECO:0000256" key="4">
    <source>
        <dbReference type="ARBA" id="ARBA00022980"/>
    </source>
</evidence>
<dbReference type="HOGENOM" id="CLU_1927569_0_0_1"/>
<comment type="subunit">
    <text evidence="6">Part of the 60S ribosomal subunit.</text>
</comment>
<dbReference type="SUPFAM" id="SSF54236">
    <property type="entry name" value="Ubiquitin-like"/>
    <property type="match status" value="1"/>
</dbReference>
<feature type="domain" description="Ubiquitin-like" evidence="7">
    <location>
        <begin position="1"/>
        <end position="75"/>
    </location>
</feature>
<comment type="function">
    <text evidence="1">Component of the 60S subunit of the ribosome.</text>
</comment>
<gene>
    <name evidence="8" type="ordered locus">EROM_071320</name>
</gene>
<dbReference type="InterPro" id="IPR038587">
    <property type="entry name" value="Ribosomal_eL40_sf"/>
</dbReference>
<evidence type="ECO:0000259" key="7">
    <source>
        <dbReference type="PROSITE" id="PS50053"/>
    </source>
</evidence>
<evidence type="ECO:0000256" key="1">
    <source>
        <dbReference type="ARBA" id="ARBA00002241"/>
    </source>
</evidence>
<dbReference type="InterPro" id="IPR029071">
    <property type="entry name" value="Ubiquitin-like_domsf"/>
</dbReference>
<dbReference type="OrthoDB" id="419317at2759"/>
<dbReference type="Proteomes" id="UP000010094">
    <property type="component" value="Chromosome VII"/>
</dbReference>
<protein>
    <submittedName>
        <fullName evidence="8">Ubiquitin/L40 ribosomal protein fusion</fullName>
    </submittedName>
</protein>
<keyword evidence="9" id="KW-1185">Reference proteome</keyword>
<evidence type="ECO:0000313" key="8">
    <source>
        <dbReference type="EMBL" id="AFN83383.1"/>
    </source>
</evidence>
<dbReference type="InterPro" id="IPR000626">
    <property type="entry name" value="Ubiquitin-like_dom"/>
</dbReference>
<organism evidence="8 9">
    <name type="scientific">Encephalitozoon romaleae (strain SJ-2008)</name>
    <name type="common">Microsporidian parasite</name>
    <dbReference type="NCBI Taxonomy" id="1178016"/>
    <lineage>
        <taxon>Eukaryota</taxon>
        <taxon>Fungi</taxon>
        <taxon>Fungi incertae sedis</taxon>
        <taxon>Microsporidia</taxon>
        <taxon>Unikaryonidae</taxon>
        <taxon>Encephalitozoon</taxon>
    </lineage>
</organism>
<dbReference type="EMBL" id="CP003524">
    <property type="protein sequence ID" value="AFN83383.1"/>
    <property type="molecule type" value="Genomic_DNA"/>
</dbReference>
<dbReference type="Gene3D" id="3.10.20.90">
    <property type="entry name" value="Phosphatidylinositol 3-kinase Catalytic Subunit, Chain A, domain 1"/>
    <property type="match status" value="1"/>
</dbReference>
<dbReference type="VEuPathDB" id="MicrosporidiaDB:EROM_071320"/>
<dbReference type="Pfam" id="PF01020">
    <property type="entry name" value="Ribosomal_L40e"/>
    <property type="match status" value="1"/>
</dbReference>
<dbReference type="CDD" id="cd17039">
    <property type="entry name" value="Ubl_ubiquitin_like"/>
    <property type="match status" value="1"/>
</dbReference>
<dbReference type="KEGG" id="ero:EROM_071320"/>
<evidence type="ECO:0000256" key="2">
    <source>
        <dbReference type="ARBA" id="ARBA00008373"/>
    </source>
</evidence>
<dbReference type="InterPro" id="IPR011332">
    <property type="entry name" value="Ribosomal_zn-bd"/>
</dbReference>
<reference evidence="8 9" key="1">
    <citation type="journal article" date="2012" name="Proc. Natl. Acad. Sci. U.S.A.">
        <title>Gain and loss of multiple functionally related, horizontally transferred genes in the reduced genomes of two microsporidian parasites.</title>
        <authorList>
            <person name="Pombert J.-F."/>
            <person name="Selman M."/>
            <person name="Burki F."/>
            <person name="Bardell F.T."/>
            <person name="Farinelli L."/>
            <person name="Solter L.F."/>
            <person name="Whitman D.W."/>
            <person name="Weiss L.M."/>
            <person name="Corradi N."/>
            <person name="Keeling P.J."/>
        </authorList>
    </citation>
    <scope>NUCLEOTIDE SEQUENCE [LARGE SCALE GENOMIC DNA]</scope>
    <source>
        <strain evidence="8 9">SJ-2008</strain>
    </source>
</reference>
<evidence type="ECO:0000256" key="3">
    <source>
        <dbReference type="ARBA" id="ARBA00022499"/>
    </source>
</evidence>
<keyword evidence="3" id="KW-1017">Isopeptide bond</keyword>
<evidence type="ECO:0000256" key="6">
    <source>
        <dbReference type="ARBA" id="ARBA00035124"/>
    </source>
</evidence>
<name>I6ZJG4_ENCRO</name>
<dbReference type="GO" id="GO:0003735">
    <property type="term" value="F:structural constituent of ribosome"/>
    <property type="evidence" value="ECO:0007669"/>
    <property type="project" value="InterPro"/>
</dbReference>
<keyword evidence="4 8" id="KW-0689">Ribosomal protein</keyword>
<dbReference type="GeneID" id="20521692"/>
<dbReference type="GO" id="GO:1990904">
    <property type="term" value="C:ribonucleoprotein complex"/>
    <property type="evidence" value="ECO:0007669"/>
    <property type="project" value="UniProtKB-KW"/>
</dbReference>
<dbReference type="RefSeq" id="XP_009264880.1">
    <property type="nucleotide sequence ID" value="XM_009266605.1"/>
</dbReference>
<dbReference type="GO" id="GO:0006412">
    <property type="term" value="P:translation"/>
    <property type="evidence" value="ECO:0007669"/>
    <property type="project" value="InterPro"/>
</dbReference>
<dbReference type="Pfam" id="PF00240">
    <property type="entry name" value="ubiquitin"/>
    <property type="match status" value="1"/>
</dbReference>
<evidence type="ECO:0000313" key="9">
    <source>
        <dbReference type="Proteomes" id="UP000010094"/>
    </source>
</evidence>
<dbReference type="AlphaFoldDB" id="I6ZJG4"/>